<dbReference type="InterPro" id="IPR036451">
    <property type="entry name" value="CblAdoTrfase-like_sf"/>
</dbReference>
<protein>
    <recommendedName>
        <fullName evidence="6">Corrinoid adenosyltransferase</fullName>
        <ecNumber evidence="6">2.5.1.17</ecNumber>
    </recommendedName>
    <alternativeName>
        <fullName evidence="6">Cob(II)alamin adenosyltransferase</fullName>
    </alternativeName>
    <alternativeName>
        <fullName evidence="6">Cob(II)yrinic acid a,c-diamide adenosyltransferase</fullName>
    </alternativeName>
    <alternativeName>
        <fullName evidence="6">Cobinamide/cobalamin adenosyltransferase</fullName>
    </alternativeName>
</protein>
<proteinExistence type="inferred from homology"/>
<comment type="catalytic activity">
    <reaction evidence="6">
        <text>2 cob(II)alamin + reduced [electron-transfer flavoprotein] + 2 ATP = 2 adenosylcob(III)alamin + 2 triphosphate + oxidized [electron-transfer flavoprotein] + 3 H(+)</text>
        <dbReference type="Rhea" id="RHEA:28671"/>
        <dbReference type="Rhea" id="RHEA-COMP:10685"/>
        <dbReference type="Rhea" id="RHEA-COMP:10686"/>
        <dbReference type="ChEBI" id="CHEBI:15378"/>
        <dbReference type="ChEBI" id="CHEBI:16304"/>
        <dbReference type="ChEBI" id="CHEBI:18036"/>
        <dbReference type="ChEBI" id="CHEBI:18408"/>
        <dbReference type="ChEBI" id="CHEBI:30616"/>
        <dbReference type="ChEBI" id="CHEBI:57692"/>
        <dbReference type="ChEBI" id="CHEBI:58307"/>
        <dbReference type="EC" id="2.5.1.17"/>
    </reaction>
</comment>
<comment type="pathway">
    <text evidence="6">Cofactor biosynthesis; adenosylcobalamin biosynthesis; adenosylcobalamin from cob(II)yrinate a,c-diamide: step 2/7.</text>
</comment>
<feature type="domain" description="Cobalamin adenosyltransferase-like" evidence="7">
    <location>
        <begin position="3"/>
        <end position="165"/>
    </location>
</feature>
<dbReference type="GO" id="GO:0005524">
    <property type="term" value="F:ATP binding"/>
    <property type="evidence" value="ECO:0007669"/>
    <property type="project" value="UniProtKB-UniRule"/>
</dbReference>
<gene>
    <name evidence="8" type="ORF">VIS_S3CFB50038</name>
</gene>
<dbReference type="GO" id="GO:0009236">
    <property type="term" value="P:cobalamin biosynthetic process"/>
    <property type="evidence" value="ECO:0007669"/>
    <property type="project" value="UniProtKB-UniRule"/>
</dbReference>
<dbReference type="SUPFAM" id="SSF89028">
    <property type="entry name" value="Cobalamin adenosyltransferase-like"/>
    <property type="match status" value="1"/>
</dbReference>
<comment type="subunit">
    <text evidence="2">Homotrimer.</text>
</comment>
<dbReference type="GO" id="GO:0008817">
    <property type="term" value="F:corrinoid adenosyltransferase activity"/>
    <property type="evidence" value="ECO:0007669"/>
    <property type="project" value="UniProtKB-UniRule"/>
</dbReference>
<comment type="catalytic activity">
    <reaction evidence="6">
        <text>2 cob(II)yrinate a,c diamide + reduced [electron-transfer flavoprotein] + 2 ATP = 2 adenosylcob(III)yrinate a,c-diamide + 2 triphosphate + oxidized [electron-transfer flavoprotein] + 3 H(+)</text>
        <dbReference type="Rhea" id="RHEA:11528"/>
        <dbReference type="Rhea" id="RHEA-COMP:10685"/>
        <dbReference type="Rhea" id="RHEA-COMP:10686"/>
        <dbReference type="ChEBI" id="CHEBI:15378"/>
        <dbReference type="ChEBI" id="CHEBI:18036"/>
        <dbReference type="ChEBI" id="CHEBI:30616"/>
        <dbReference type="ChEBI" id="CHEBI:57692"/>
        <dbReference type="ChEBI" id="CHEBI:58307"/>
        <dbReference type="ChEBI" id="CHEBI:58503"/>
        <dbReference type="ChEBI" id="CHEBI:58537"/>
        <dbReference type="EC" id="2.5.1.17"/>
    </reaction>
</comment>
<evidence type="ECO:0000256" key="2">
    <source>
        <dbReference type="ARBA" id="ARBA00011233"/>
    </source>
</evidence>
<evidence type="ECO:0000256" key="6">
    <source>
        <dbReference type="RuleBase" id="RU366026"/>
    </source>
</evidence>
<dbReference type="Pfam" id="PF01923">
    <property type="entry name" value="Cob_adeno_trans"/>
    <property type="match status" value="1"/>
</dbReference>
<dbReference type="InterPro" id="IPR016030">
    <property type="entry name" value="CblAdoTrfase-like"/>
</dbReference>
<accession>H6RG49</accession>
<keyword evidence="6" id="KW-0169">Cobalamin biosynthesis</keyword>
<dbReference type="EMBL" id="FO117595">
    <property type="protein sequence ID" value="CCG00010.1"/>
    <property type="molecule type" value="Genomic_DNA"/>
</dbReference>
<dbReference type="NCBIfam" id="TIGR00636">
    <property type="entry name" value="PduO_Nterm"/>
    <property type="match status" value="1"/>
</dbReference>
<sequence>MKIYTKTGDKGQTSLIGGNRVYKSDLRIESYGTIDELNSWLGLLVEYLPKDHKEEVKQIQQLLFAIGAMLASKSTEQKRPFTVIQKEDVEALEKNIDYYENLLPSMTHFILPGGSKASAQTHIARCVCRRAERIIVQLSSLEHVDLLLLAFINRLSDYLFCLARAFSHWEGSEEIKWIPNK</sequence>
<keyword evidence="5 6" id="KW-0067">ATP-binding</keyword>
<comment type="similarity">
    <text evidence="1 6">Belongs to the Cob(I)alamin adenosyltransferase family.</text>
</comment>
<evidence type="ECO:0000256" key="5">
    <source>
        <dbReference type="ARBA" id="ARBA00022840"/>
    </source>
</evidence>
<reference evidence="8" key="2">
    <citation type="submission" date="2012-02" db="EMBL/GenBank/DDBJ databases">
        <authorList>
            <person name="Genoscope - CEA"/>
        </authorList>
    </citation>
    <scope>NUCLEOTIDE SEQUENCE</scope>
</reference>
<dbReference type="PANTHER" id="PTHR12213:SF0">
    <property type="entry name" value="CORRINOID ADENOSYLTRANSFERASE MMAB"/>
    <property type="match status" value="1"/>
</dbReference>
<evidence type="ECO:0000313" key="8">
    <source>
        <dbReference type="EMBL" id="CCG00010.1"/>
    </source>
</evidence>
<dbReference type="FunFam" id="1.20.1200.10:FF:000001">
    <property type="entry name" value="Cob(I)yrinic acid a,c-diamide adenosyltransferase"/>
    <property type="match status" value="1"/>
</dbReference>
<evidence type="ECO:0000259" key="7">
    <source>
        <dbReference type="Pfam" id="PF01923"/>
    </source>
</evidence>
<evidence type="ECO:0000256" key="3">
    <source>
        <dbReference type="ARBA" id="ARBA00022679"/>
    </source>
</evidence>
<dbReference type="AlphaFoldDB" id="H6RG49"/>
<evidence type="ECO:0000256" key="1">
    <source>
        <dbReference type="ARBA" id="ARBA00007487"/>
    </source>
</evidence>
<organism evidence="8">
    <name type="scientific">uncultured Flavobacteriia bacterium</name>
    <dbReference type="NCBI Taxonomy" id="212695"/>
    <lineage>
        <taxon>Bacteria</taxon>
        <taxon>Pseudomonadati</taxon>
        <taxon>Bacteroidota</taxon>
        <taxon>Flavobacteriia</taxon>
        <taxon>environmental samples</taxon>
    </lineage>
</organism>
<reference evidence="8" key="1">
    <citation type="journal article" date="2012" name="Environ. Microbiol.">
        <title>Genomic content of uncultured Bacteroidetes from contrasting oceanic provinces in the North Atlantic Ocean.</title>
        <authorList>
            <person name="Gomez-Pereira P.R."/>
            <person name="Schuler M."/>
            <person name="Fuchs B.M."/>
            <person name="Bennke C."/>
            <person name="Teeling H."/>
            <person name="Waldmann J."/>
            <person name="Richter M."/>
            <person name="Barbe V."/>
            <person name="Bataille E."/>
            <person name="Glockner F.O."/>
            <person name="Amann R."/>
        </authorList>
    </citation>
    <scope>NUCLEOTIDE SEQUENCE</scope>
</reference>
<keyword evidence="4 6" id="KW-0547">Nucleotide-binding</keyword>
<dbReference type="Gene3D" id="1.20.1200.10">
    <property type="entry name" value="Cobalamin adenosyltransferase-like"/>
    <property type="match status" value="1"/>
</dbReference>
<dbReference type="EC" id="2.5.1.17" evidence="6"/>
<name>H6RG49_9BACT</name>
<keyword evidence="3 6" id="KW-0808">Transferase</keyword>
<dbReference type="InterPro" id="IPR029499">
    <property type="entry name" value="PduO-typ"/>
</dbReference>
<dbReference type="UniPathway" id="UPA00148">
    <property type="reaction ID" value="UER00233"/>
</dbReference>
<dbReference type="PANTHER" id="PTHR12213">
    <property type="entry name" value="CORRINOID ADENOSYLTRANSFERASE"/>
    <property type="match status" value="1"/>
</dbReference>
<evidence type="ECO:0000256" key="4">
    <source>
        <dbReference type="ARBA" id="ARBA00022741"/>
    </source>
</evidence>